<dbReference type="SUPFAM" id="SSF56112">
    <property type="entry name" value="Protein kinase-like (PK-like)"/>
    <property type="match status" value="1"/>
</dbReference>
<organism evidence="7 8">
    <name type="scientific">Stigmatella erecta</name>
    <dbReference type="NCBI Taxonomy" id="83460"/>
    <lineage>
        <taxon>Bacteria</taxon>
        <taxon>Pseudomonadati</taxon>
        <taxon>Myxococcota</taxon>
        <taxon>Myxococcia</taxon>
        <taxon>Myxococcales</taxon>
        <taxon>Cystobacterineae</taxon>
        <taxon>Archangiaceae</taxon>
        <taxon>Stigmatella</taxon>
    </lineage>
</organism>
<dbReference type="InterPro" id="IPR011009">
    <property type="entry name" value="Kinase-like_dom_sf"/>
</dbReference>
<evidence type="ECO:0000256" key="2">
    <source>
        <dbReference type="ARBA" id="ARBA00022679"/>
    </source>
</evidence>
<keyword evidence="3" id="KW-0547">Nucleotide-binding</keyword>
<keyword evidence="4 7" id="KW-0418">Kinase</keyword>
<proteinExistence type="predicted"/>
<dbReference type="Gene3D" id="1.10.510.10">
    <property type="entry name" value="Transferase(Phosphotransferase) domain 1"/>
    <property type="match status" value="1"/>
</dbReference>
<evidence type="ECO:0000313" key="7">
    <source>
        <dbReference type="EMBL" id="SET54084.1"/>
    </source>
</evidence>
<keyword evidence="2" id="KW-0808">Transferase</keyword>
<dbReference type="PANTHER" id="PTHR43671:SF13">
    <property type="entry name" value="SERINE_THREONINE-PROTEIN KINASE NEK2"/>
    <property type="match status" value="1"/>
</dbReference>
<evidence type="ECO:0000256" key="1">
    <source>
        <dbReference type="ARBA" id="ARBA00012513"/>
    </source>
</evidence>
<dbReference type="InterPro" id="IPR000719">
    <property type="entry name" value="Prot_kinase_dom"/>
</dbReference>
<dbReference type="SMART" id="SM00220">
    <property type="entry name" value="S_TKc"/>
    <property type="match status" value="1"/>
</dbReference>
<dbReference type="RefSeq" id="WP_093517847.1">
    <property type="nucleotide sequence ID" value="NZ_FOIJ01000003.1"/>
</dbReference>
<protein>
    <recommendedName>
        <fullName evidence="1">non-specific serine/threonine protein kinase</fullName>
        <ecNumber evidence="1">2.7.11.1</ecNumber>
    </recommendedName>
</protein>
<sequence>MTTGGFGVPKGAILFELDGIQYEVRENLGGDERGISRFVARQRIGEQTKEKVLLSAVGGSSSLPITKLLRARAKLEEQVRLAKYLEHPGVHRVHGLKKTEGTWYVITEYPRGNTLSTLINLVGECRHWYTPQFTMYVGARVADVLEHAHAAKDEQGRPLNIVHRSIDPDHVYLEWNGMIRVSDFGLSLSNLPGRIPSTVRRLNGDGFYSSPEMILGKRVDARADLFSLGMILLELSTGKNLLDAPDELTAEVKASLSAPKLRRVKRSIERARLSKGSRLLEDAIWRAATYTEADVERATDKLPEGLRMTLHKLLHPALSKRYQTAGELGVDLRHWLREMAFSPDDAIREVTRVMNEAGNHMANTGLDSALPKRRAKSFRAVTR</sequence>
<dbReference type="EMBL" id="FOIJ01000003">
    <property type="protein sequence ID" value="SET54084.1"/>
    <property type="molecule type" value="Genomic_DNA"/>
</dbReference>
<reference evidence="8" key="1">
    <citation type="submission" date="2016-10" db="EMBL/GenBank/DDBJ databases">
        <authorList>
            <person name="Varghese N."/>
            <person name="Submissions S."/>
        </authorList>
    </citation>
    <scope>NUCLEOTIDE SEQUENCE [LARGE SCALE GENOMIC DNA]</scope>
    <source>
        <strain evidence="8">DSM 16858</strain>
    </source>
</reference>
<dbReference type="Proteomes" id="UP000199181">
    <property type="component" value="Unassembled WGS sequence"/>
</dbReference>
<dbReference type="InterPro" id="IPR050660">
    <property type="entry name" value="NEK_Ser/Thr_kinase"/>
</dbReference>
<dbReference type="PANTHER" id="PTHR43671">
    <property type="entry name" value="SERINE/THREONINE-PROTEIN KINASE NEK"/>
    <property type="match status" value="1"/>
</dbReference>
<dbReference type="PROSITE" id="PS50011">
    <property type="entry name" value="PROTEIN_KINASE_DOM"/>
    <property type="match status" value="1"/>
</dbReference>
<gene>
    <name evidence="7" type="ORF">SAMN05443639_103299</name>
</gene>
<evidence type="ECO:0000259" key="6">
    <source>
        <dbReference type="PROSITE" id="PS50011"/>
    </source>
</evidence>
<evidence type="ECO:0000256" key="3">
    <source>
        <dbReference type="ARBA" id="ARBA00022741"/>
    </source>
</evidence>
<name>A0A1I0F7W4_9BACT</name>
<dbReference type="GO" id="GO:0005524">
    <property type="term" value="F:ATP binding"/>
    <property type="evidence" value="ECO:0007669"/>
    <property type="project" value="UniProtKB-KW"/>
</dbReference>
<dbReference type="AlphaFoldDB" id="A0A1I0F7W4"/>
<keyword evidence="8" id="KW-1185">Reference proteome</keyword>
<evidence type="ECO:0000256" key="5">
    <source>
        <dbReference type="ARBA" id="ARBA00022840"/>
    </source>
</evidence>
<evidence type="ECO:0000313" key="8">
    <source>
        <dbReference type="Proteomes" id="UP000199181"/>
    </source>
</evidence>
<accession>A0A1I0F7W4</accession>
<feature type="domain" description="Protein kinase" evidence="6">
    <location>
        <begin position="1"/>
        <end position="336"/>
    </location>
</feature>
<keyword evidence="5" id="KW-0067">ATP-binding</keyword>
<dbReference type="EC" id="2.7.11.1" evidence="1"/>
<dbReference type="GO" id="GO:0004674">
    <property type="term" value="F:protein serine/threonine kinase activity"/>
    <property type="evidence" value="ECO:0007669"/>
    <property type="project" value="UniProtKB-EC"/>
</dbReference>
<evidence type="ECO:0000256" key="4">
    <source>
        <dbReference type="ARBA" id="ARBA00022777"/>
    </source>
</evidence>
<dbReference type="Pfam" id="PF00069">
    <property type="entry name" value="Pkinase"/>
    <property type="match status" value="1"/>
</dbReference>